<reference evidence="2 3" key="1">
    <citation type="submission" date="2019-06" db="EMBL/GenBank/DDBJ databases">
        <authorList>
            <person name="Le Quere A."/>
            <person name="Colella S."/>
        </authorList>
    </citation>
    <scope>NUCLEOTIDE SEQUENCE [LARGE SCALE GENOMIC DNA]</scope>
    <source>
        <strain evidence="2">EmedicaeMD41</strain>
    </source>
</reference>
<name>A0A508WRC7_9HYPH</name>
<feature type="region of interest" description="Disordered" evidence="1">
    <location>
        <begin position="1"/>
        <end position="20"/>
    </location>
</feature>
<dbReference type="AlphaFoldDB" id="A0A508WRC7"/>
<evidence type="ECO:0000256" key="1">
    <source>
        <dbReference type="SAM" id="MobiDB-lite"/>
    </source>
</evidence>
<sequence length="119" mass="12773">MDRFGPGHITGAADGDPSGIATYSQAGAQLRGQDALDDAVSLSADVRDANDQRQDWTRRRAWACRNHAPALSLLGRPTGTAICPFMDLSATVKRAVISRLVDKFSQANANRCSTSEKAR</sequence>
<organism evidence="2 3">
    <name type="scientific">Sinorhizobium medicae</name>
    <dbReference type="NCBI Taxonomy" id="110321"/>
    <lineage>
        <taxon>Bacteria</taxon>
        <taxon>Pseudomonadati</taxon>
        <taxon>Pseudomonadota</taxon>
        <taxon>Alphaproteobacteria</taxon>
        <taxon>Hyphomicrobiales</taxon>
        <taxon>Rhizobiaceae</taxon>
        <taxon>Sinorhizobium/Ensifer group</taxon>
        <taxon>Sinorhizobium</taxon>
    </lineage>
</organism>
<dbReference type="EMBL" id="CABFNB010000037">
    <property type="protein sequence ID" value="VTZ60065.1"/>
    <property type="molecule type" value="Genomic_DNA"/>
</dbReference>
<proteinExistence type="predicted"/>
<evidence type="ECO:0000313" key="2">
    <source>
        <dbReference type="EMBL" id="VTZ60065.1"/>
    </source>
</evidence>
<evidence type="ECO:0000313" key="3">
    <source>
        <dbReference type="Proteomes" id="UP000507954"/>
    </source>
</evidence>
<protein>
    <submittedName>
        <fullName evidence="2">Uncharacterized protein</fullName>
    </submittedName>
</protein>
<dbReference type="Proteomes" id="UP000507954">
    <property type="component" value="Unassembled WGS sequence"/>
</dbReference>
<gene>
    <name evidence="2" type="ORF">EMEDMD4_1310059</name>
</gene>
<accession>A0A508WRC7</accession>